<proteinExistence type="predicted"/>
<evidence type="ECO:0000313" key="3">
    <source>
        <dbReference type="EMBL" id="KAK5112113.1"/>
    </source>
</evidence>
<organism evidence="3 4">
    <name type="scientific">Meristemomyces frigidus</name>
    <dbReference type="NCBI Taxonomy" id="1508187"/>
    <lineage>
        <taxon>Eukaryota</taxon>
        <taxon>Fungi</taxon>
        <taxon>Dikarya</taxon>
        <taxon>Ascomycota</taxon>
        <taxon>Pezizomycotina</taxon>
        <taxon>Dothideomycetes</taxon>
        <taxon>Dothideomycetidae</taxon>
        <taxon>Mycosphaerellales</taxon>
        <taxon>Teratosphaeriaceae</taxon>
        <taxon>Meristemomyces</taxon>
    </lineage>
</organism>
<feature type="compositionally biased region" description="Basic and acidic residues" evidence="1">
    <location>
        <begin position="119"/>
        <end position="129"/>
    </location>
</feature>
<feature type="compositionally biased region" description="Polar residues" evidence="1">
    <location>
        <begin position="1"/>
        <end position="21"/>
    </location>
</feature>
<comment type="caution">
    <text evidence="3">The sequence shown here is derived from an EMBL/GenBank/DDBJ whole genome shotgun (WGS) entry which is preliminary data.</text>
</comment>
<sequence>MDQTVLAPSTAYTGHLQQSQGDFARQTHIQPPPPCAQDPSAQRVFPTYTNDTGHDRTYTGYGSYKPSSFSSDGSDSLFTPMSSFDLEKSSTDKHSRSSDRKPGRVMYKVQRESPPQRQRSMELRGDDRTSVAYSEPDEEGDDGRRLQEQKAAKILVFFSGPCVMLSALNTIWAIISVIITTCTQPVRLCANRPTFRQQLSGLLGPALNLQLKCIYTPLPPHANDDRSYHPWMLAMIHITSPFLSLGMLFMSWVLAVYWISSLVVGDPAGLDKRDDGRETVLSLRGWWERYLMSCVMDE</sequence>
<feature type="transmembrane region" description="Helical" evidence="2">
    <location>
        <begin position="242"/>
        <end position="264"/>
    </location>
</feature>
<keyword evidence="2" id="KW-0472">Membrane</keyword>
<dbReference type="AlphaFoldDB" id="A0AAN7TM11"/>
<gene>
    <name evidence="3" type="ORF">LTR62_004455</name>
</gene>
<feature type="compositionally biased region" description="Basic and acidic residues" evidence="1">
    <location>
        <begin position="85"/>
        <end position="102"/>
    </location>
</feature>
<evidence type="ECO:0000256" key="2">
    <source>
        <dbReference type="SAM" id="Phobius"/>
    </source>
</evidence>
<feature type="region of interest" description="Disordered" evidence="1">
    <location>
        <begin position="1"/>
        <end position="59"/>
    </location>
</feature>
<name>A0AAN7TM11_9PEZI</name>
<dbReference type="EMBL" id="JAVRRL010000033">
    <property type="protein sequence ID" value="KAK5112113.1"/>
    <property type="molecule type" value="Genomic_DNA"/>
</dbReference>
<evidence type="ECO:0000313" key="4">
    <source>
        <dbReference type="Proteomes" id="UP001310890"/>
    </source>
</evidence>
<accession>A0AAN7TM11</accession>
<feature type="transmembrane region" description="Helical" evidence="2">
    <location>
        <begin position="154"/>
        <end position="179"/>
    </location>
</feature>
<feature type="region of interest" description="Disordered" evidence="1">
    <location>
        <begin position="84"/>
        <end position="145"/>
    </location>
</feature>
<reference evidence="3" key="1">
    <citation type="submission" date="2023-08" db="EMBL/GenBank/DDBJ databases">
        <title>Black Yeasts Isolated from many extreme environments.</title>
        <authorList>
            <person name="Coleine C."/>
            <person name="Stajich J.E."/>
            <person name="Selbmann L."/>
        </authorList>
    </citation>
    <scope>NUCLEOTIDE SEQUENCE</scope>
    <source>
        <strain evidence="3">CCFEE 5401</strain>
    </source>
</reference>
<evidence type="ECO:0000256" key="1">
    <source>
        <dbReference type="SAM" id="MobiDB-lite"/>
    </source>
</evidence>
<protein>
    <submittedName>
        <fullName evidence="3">Uncharacterized protein</fullName>
    </submittedName>
</protein>
<keyword evidence="2" id="KW-0812">Transmembrane</keyword>
<dbReference type="Proteomes" id="UP001310890">
    <property type="component" value="Unassembled WGS sequence"/>
</dbReference>
<keyword evidence="2" id="KW-1133">Transmembrane helix</keyword>